<evidence type="ECO:0000313" key="2">
    <source>
        <dbReference type="EMBL" id="NGP90128.1"/>
    </source>
</evidence>
<gene>
    <name evidence="2" type="ORF">G3569_17350</name>
</gene>
<dbReference type="RefSeq" id="WP_165271355.1">
    <property type="nucleotide sequence ID" value="NZ_JAALLS010000035.1"/>
</dbReference>
<proteinExistence type="predicted"/>
<protein>
    <submittedName>
        <fullName evidence="2">SusD/RagB family nutrient-binding outer membrane lipoprotein</fullName>
    </submittedName>
</protein>
<keyword evidence="1" id="KW-0732">Signal</keyword>
<dbReference type="SUPFAM" id="SSF48452">
    <property type="entry name" value="TPR-like"/>
    <property type="match status" value="1"/>
</dbReference>
<dbReference type="PROSITE" id="PS51257">
    <property type="entry name" value="PROKAR_LIPOPROTEIN"/>
    <property type="match status" value="1"/>
</dbReference>
<accession>A0A6M1T234</accession>
<sequence length="491" mass="55913">MKKLILLSIVLIFTLSSCEDLEVVGENPNNVSETPPHLLLTEIQWNTFQVEGMSPLFASRMIVSTSGESALQYYKWNRGDFDEYGALRNVTKMIEEAERTEKPAYKALGKFFRAYHFYQLTLRFGDIPYSEALKGETDELYTPAYDPQKEVFTGILKELKEADELLENDDILDGDIIYGGDAYKWRKLINSFRLKVLLTLSKQAGGSMNIADTFADIVVNQPIFESIDDNGQLEFYDQIGSRYGEYNNSSYGSGIYMDSTFVQRLQDRQDPRLFLYADRTKNGKEQGLPVDDFSAYEGGKPIGAYGDVDDKAAAGNVSKVDLRYTTDPTNEPHVLLGYSELQLILAEAAVRGWISSSTAETHYAQGVKASFAFYKKYAEDYSEYLTEQEATAYLQGNRVDFSQASSNEEKIRRIQMQKYLRSFLQGGWSAYFDQLRTGYPSFLEPESGAPPKRWIYPQSEYQNNNDHVSEAISRQFGDGNDKIRATPWWLK</sequence>
<dbReference type="CDD" id="cd08977">
    <property type="entry name" value="SusD"/>
    <property type="match status" value="1"/>
</dbReference>
<comment type="caution">
    <text evidence="2">The sequence shown here is derived from an EMBL/GenBank/DDBJ whole genome shotgun (WGS) entry which is preliminary data.</text>
</comment>
<dbReference type="InterPro" id="IPR041662">
    <property type="entry name" value="SusD-like_2"/>
</dbReference>
<dbReference type="EMBL" id="JAALLS010000035">
    <property type="protein sequence ID" value="NGP90128.1"/>
    <property type="molecule type" value="Genomic_DNA"/>
</dbReference>
<keyword evidence="3" id="KW-1185">Reference proteome</keyword>
<evidence type="ECO:0000256" key="1">
    <source>
        <dbReference type="SAM" id="SignalP"/>
    </source>
</evidence>
<feature type="chain" id="PRO_5026713152" evidence="1">
    <location>
        <begin position="19"/>
        <end position="491"/>
    </location>
</feature>
<dbReference type="Gene3D" id="1.25.40.390">
    <property type="match status" value="1"/>
</dbReference>
<keyword evidence="2" id="KW-0449">Lipoprotein</keyword>
<reference evidence="2 3" key="1">
    <citation type="submission" date="2020-02" db="EMBL/GenBank/DDBJ databases">
        <title>Aliifodinibius halophilus 2W32, complete genome.</title>
        <authorList>
            <person name="Li Y."/>
            <person name="Wu S."/>
        </authorList>
    </citation>
    <scope>NUCLEOTIDE SEQUENCE [LARGE SCALE GENOMIC DNA]</scope>
    <source>
        <strain evidence="2 3">2W32</strain>
    </source>
</reference>
<dbReference type="Proteomes" id="UP000479132">
    <property type="component" value="Unassembled WGS sequence"/>
</dbReference>
<dbReference type="Pfam" id="PF12771">
    <property type="entry name" value="SusD-like_2"/>
    <property type="match status" value="1"/>
</dbReference>
<feature type="signal peptide" evidence="1">
    <location>
        <begin position="1"/>
        <end position="18"/>
    </location>
</feature>
<dbReference type="AlphaFoldDB" id="A0A6M1T234"/>
<evidence type="ECO:0000313" key="3">
    <source>
        <dbReference type="Proteomes" id="UP000479132"/>
    </source>
</evidence>
<name>A0A6M1T234_9BACT</name>
<dbReference type="InterPro" id="IPR011990">
    <property type="entry name" value="TPR-like_helical_dom_sf"/>
</dbReference>
<organism evidence="2 3">
    <name type="scientific">Fodinibius halophilus</name>
    <dbReference type="NCBI Taxonomy" id="1736908"/>
    <lineage>
        <taxon>Bacteria</taxon>
        <taxon>Pseudomonadati</taxon>
        <taxon>Balneolota</taxon>
        <taxon>Balneolia</taxon>
        <taxon>Balneolales</taxon>
        <taxon>Balneolaceae</taxon>
        <taxon>Fodinibius</taxon>
    </lineage>
</organism>